<keyword evidence="2" id="KW-0732">Signal</keyword>
<dbReference type="InterPro" id="IPR003410">
    <property type="entry name" value="HYR_dom"/>
</dbReference>
<dbReference type="SMART" id="SM00032">
    <property type="entry name" value="CCP"/>
    <property type="match status" value="4"/>
</dbReference>
<evidence type="ECO:0000256" key="6">
    <source>
        <dbReference type="PROSITE-ProRule" id="PRU00076"/>
    </source>
</evidence>
<dbReference type="InterPro" id="IPR011641">
    <property type="entry name" value="Tyr-kin_ephrin_A/B_rcpt-like"/>
</dbReference>
<dbReference type="Pfam" id="PF00090">
    <property type="entry name" value="TSP_1"/>
    <property type="match status" value="1"/>
</dbReference>
<dbReference type="Gene3D" id="2.20.100.10">
    <property type="entry name" value="Thrombospondin type-1 (TSP1) repeat"/>
    <property type="match status" value="1"/>
</dbReference>
<dbReference type="Pfam" id="PF07699">
    <property type="entry name" value="Ephrin_rec_like"/>
    <property type="match status" value="2"/>
</dbReference>
<feature type="disulfide bond" evidence="7">
    <location>
        <begin position="9"/>
        <end position="52"/>
    </location>
</feature>
<dbReference type="Proteomes" id="UP000001554">
    <property type="component" value="Chromosome 5"/>
</dbReference>
<dbReference type="SMART" id="SM00181">
    <property type="entry name" value="EGF"/>
    <property type="match status" value="4"/>
</dbReference>
<dbReference type="PROSITE" id="PS50923">
    <property type="entry name" value="SUSHI"/>
    <property type="match status" value="1"/>
</dbReference>
<evidence type="ECO:0000256" key="4">
    <source>
        <dbReference type="ARBA" id="ARBA00023157"/>
    </source>
</evidence>
<evidence type="ECO:0000259" key="12">
    <source>
        <dbReference type="PROSITE" id="PS50923"/>
    </source>
</evidence>
<dbReference type="Pfam" id="PF13385">
    <property type="entry name" value="Laminin_G_3"/>
    <property type="match status" value="1"/>
</dbReference>
<feature type="domain" description="Sushi" evidence="12">
    <location>
        <begin position="7"/>
        <end position="67"/>
    </location>
</feature>
<feature type="domain" description="EGF-like" evidence="10">
    <location>
        <begin position="708"/>
        <end position="743"/>
    </location>
</feature>
<comment type="caution">
    <text evidence="6">Lacks conserved residue(s) required for the propagation of feature annotation.</text>
</comment>
<dbReference type="PROSITE" id="PS50825">
    <property type="entry name" value="HYR"/>
    <property type="match status" value="1"/>
</dbReference>
<evidence type="ECO:0000313" key="13">
    <source>
        <dbReference type="Proteomes" id="UP000001554"/>
    </source>
</evidence>
<feature type="region of interest" description="Disordered" evidence="8">
    <location>
        <begin position="1197"/>
        <end position="1216"/>
    </location>
</feature>
<dbReference type="OrthoDB" id="6136178at2759"/>
<dbReference type="CDD" id="cd00054">
    <property type="entry name" value="EGF_CA"/>
    <property type="match status" value="2"/>
</dbReference>
<keyword evidence="3" id="KW-0677">Repeat</keyword>
<dbReference type="PROSITE" id="PS00010">
    <property type="entry name" value="ASX_HYDROXYL"/>
    <property type="match status" value="2"/>
</dbReference>
<evidence type="ECO:0000259" key="10">
    <source>
        <dbReference type="PROSITE" id="PS50026"/>
    </source>
</evidence>
<dbReference type="PROSITE" id="PS01187">
    <property type="entry name" value="EGF_CA"/>
    <property type="match status" value="1"/>
</dbReference>
<dbReference type="PROSITE" id="PS00022">
    <property type="entry name" value="EGF_1"/>
    <property type="match status" value="2"/>
</dbReference>
<sequence length="1235" mass="136385">MLKGIGVQCDPLRPPFRGHVTCTDGYNFLSKCTYSCDEGFDIPSGTNRVRVCTVTGHWTGNEPYCKDIIRPTIVDCPGPLIIEYLDMNKQEVTVVWREPTVKDNEDLGLTASLSEGHPPGSSFPVGTHRIVYTATDRAGNVAIPCEITVSVREITCPVLRKKPYQLVTCPNGNSYGSRCEFACEDGSNLIGLNFTYCDKKGDPPVGYWGWDLDNSENGQPNCEGHSCRALRVPQNGALACDAWLYGDFCTMLCNDEYDIPAGARDDIKDSLWVCGDSGNWENDIDPPHCTGKKLGPFAPCQLKCTVENVNVICGETSRRYDTTNSSESFGNVLTIQFDFALQISDDDNVFESERMLYSLAEEIDRQVSTGNLTLKNVTGSEQLLNKKSFKRGLSEVQCPEGMEPRYNTLSCVGCSVGTFYDNITNECQKCPIGTFQDEDSQFRCKRCPHGHTTVTKGAINVTDCKRQCEPGTFSSNGVQPCSPCRKDFDFQFPLPTENISSCVRYDDMEMKNASGITVSVWTWLDIGCHPNASIFHYRCMDNFTDDGLNETVSHPCFYMTSPQNLRLGLRRGNDTSEIQTGTSLSLETWHHVGLVYSNTHGTYTIMVDGAVVANSSFPQQEQQQESINQRGSFWLGCYIDEGTQNGTESFSGFISNVHIWNHAKKESDLQDMARTCVNKDAGNVLHWSQLGTAEQLKVSLQIPSLCDDTDECASAPCGDNQCIDQLRNYSCICKDGFTGRNCEINIDDCQDNVCDNGATCLDGVRNYTCLCPDGFVGDLCEVESVDGNWTPWSQWSTCSVSCGGGNHSRTRECTNPRPIHGGRNCTGPPTEIGACNTEKCPVCKNLTDPVHGFSICNSTDDETDCVISCQDGFEFYDQPVLHYHCGQSTAYRWSHETPRNPMARYPPCTEITVPKALDVKHEMTYSNLTCKTKELENLVKLEVEQTIQANVRDIGCIQRESCYLRGVNVEHCSGMNEESDTVTVTIEISSISLGDKERNNTDNVRSSKGGRTKSMKELGSTITELESAATQLENLTLSDAFTVYIHNDLYPVDNNSTRTLGAPECDIGEIVVMFYCVPCPVGTRFSNGKCMKCEQGTYQNKTGQVHCVACPPGLTTEGFGAFDEDDCSVTETAGSTGQPTTRVHVLAQTPDSNKITIAAGAAGALVFLFLVAVVGQLLKRRGKTNAQVRPEKYLYGKDLRNPLDRGRDQRRPYPPRQIKALENAWIGESTSESKV</sequence>
<dbReference type="InterPro" id="IPR000884">
    <property type="entry name" value="TSP1_rpt"/>
</dbReference>
<name>A0A9J7L5E5_BRAFL</name>
<keyword evidence="1 6" id="KW-0245">EGF-like domain</keyword>
<dbReference type="InterPro" id="IPR018097">
    <property type="entry name" value="EGF_Ca-bd_CS"/>
</dbReference>
<dbReference type="PROSITE" id="PS50092">
    <property type="entry name" value="TSP1"/>
    <property type="match status" value="1"/>
</dbReference>
<dbReference type="OMA" id="GYYICHP"/>
<evidence type="ECO:0000256" key="8">
    <source>
        <dbReference type="SAM" id="MobiDB-lite"/>
    </source>
</evidence>
<organism evidence="13 14">
    <name type="scientific">Branchiostoma floridae</name>
    <name type="common">Florida lancelet</name>
    <name type="synonym">Amphioxus</name>
    <dbReference type="NCBI Taxonomy" id="7739"/>
    <lineage>
        <taxon>Eukaryota</taxon>
        <taxon>Metazoa</taxon>
        <taxon>Chordata</taxon>
        <taxon>Cephalochordata</taxon>
        <taxon>Leptocardii</taxon>
        <taxon>Amphioxiformes</taxon>
        <taxon>Branchiostomatidae</taxon>
        <taxon>Branchiostoma</taxon>
    </lineage>
</organism>
<dbReference type="PROSITE" id="PS01186">
    <property type="entry name" value="EGF_2"/>
    <property type="match status" value="2"/>
</dbReference>
<dbReference type="InterPro" id="IPR001881">
    <property type="entry name" value="EGF-like_Ca-bd_dom"/>
</dbReference>
<feature type="disulfide bond" evidence="6">
    <location>
        <begin position="771"/>
        <end position="780"/>
    </location>
</feature>
<feature type="disulfide bond" evidence="6">
    <location>
        <begin position="712"/>
        <end position="722"/>
    </location>
</feature>
<evidence type="ECO:0000313" key="14">
    <source>
        <dbReference type="RefSeq" id="XP_035676272.1"/>
    </source>
</evidence>
<dbReference type="InterPro" id="IPR000436">
    <property type="entry name" value="Sushi_SCR_CCP_dom"/>
</dbReference>
<dbReference type="Pfam" id="PF00008">
    <property type="entry name" value="EGF"/>
    <property type="match status" value="1"/>
</dbReference>
<dbReference type="RefSeq" id="XP_035676272.1">
    <property type="nucleotide sequence ID" value="XM_035820379.1"/>
</dbReference>
<proteinExistence type="predicted"/>
<dbReference type="InterPro" id="IPR043555">
    <property type="entry name" value="SRPX-like"/>
</dbReference>
<evidence type="ECO:0000256" key="9">
    <source>
        <dbReference type="SAM" id="Phobius"/>
    </source>
</evidence>
<dbReference type="FunFam" id="2.10.50.10:FF:000018">
    <property type="entry name" value="Sushi, von Willebrand factor type A, EGF and pentraxin domain-containing 1"/>
    <property type="match status" value="1"/>
</dbReference>
<dbReference type="SUPFAM" id="SSF49899">
    <property type="entry name" value="Concanavalin A-like lectins/glucanases"/>
    <property type="match status" value="1"/>
</dbReference>
<dbReference type="SUPFAM" id="SSF57535">
    <property type="entry name" value="Complement control module/SCR domain"/>
    <property type="match status" value="3"/>
</dbReference>
<evidence type="ECO:0000256" key="2">
    <source>
        <dbReference type="ARBA" id="ARBA00022729"/>
    </source>
</evidence>
<dbReference type="CDD" id="cd00033">
    <property type="entry name" value="CCP"/>
    <property type="match status" value="1"/>
</dbReference>
<dbReference type="PANTHER" id="PTHR46343:SF2">
    <property type="entry name" value="SUSHI_VON WILLEBRAND FACTOR TYPE A_EGF_PENTRAXIN DOMAIN-CONTAINING 1"/>
    <property type="match status" value="1"/>
</dbReference>
<dbReference type="PROSITE" id="PS50026">
    <property type="entry name" value="EGF_3"/>
    <property type="match status" value="2"/>
</dbReference>
<evidence type="ECO:0000256" key="3">
    <source>
        <dbReference type="ARBA" id="ARBA00022737"/>
    </source>
</evidence>
<evidence type="ECO:0000256" key="1">
    <source>
        <dbReference type="ARBA" id="ARBA00022536"/>
    </source>
</evidence>
<protein>
    <submittedName>
        <fullName evidence="14">Sushi, von Willebrand factor type A, EGF and pentraxin domain-containing protein 1-like</fullName>
    </submittedName>
</protein>
<dbReference type="InterPro" id="IPR000152">
    <property type="entry name" value="EGF-type_Asp/Asn_hydroxyl_site"/>
</dbReference>
<keyword evidence="9" id="KW-0472">Membrane</keyword>
<feature type="domain" description="EGF-like" evidence="10">
    <location>
        <begin position="745"/>
        <end position="781"/>
    </location>
</feature>
<dbReference type="GO" id="GO:0005509">
    <property type="term" value="F:calcium ion binding"/>
    <property type="evidence" value="ECO:0007669"/>
    <property type="project" value="InterPro"/>
</dbReference>
<keyword evidence="7" id="KW-0768">Sushi</keyword>
<dbReference type="Pfam" id="PF00084">
    <property type="entry name" value="Sushi"/>
    <property type="match status" value="1"/>
</dbReference>
<dbReference type="FunFam" id="2.20.100.10:FF:000001">
    <property type="entry name" value="semaphorin-5A isoform X1"/>
    <property type="match status" value="1"/>
</dbReference>
<accession>A0A9J7L5E5</accession>
<dbReference type="Pfam" id="PF02494">
    <property type="entry name" value="HYR"/>
    <property type="match status" value="1"/>
</dbReference>
<dbReference type="InterPro" id="IPR000742">
    <property type="entry name" value="EGF"/>
</dbReference>
<feature type="domain" description="HYR" evidence="11">
    <location>
        <begin position="66"/>
        <end position="153"/>
    </location>
</feature>
<dbReference type="InterPro" id="IPR001759">
    <property type="entry name" value="PTX_dom"/>
</dbReference>
<evidence type="ECO:0000256" key="7">
    <source>
        <dbReference type="PROSITE-ProRule" id="PRU00302"/>
    </source>
</evidence>
<dbReference type="SMART" id="SM00159">
    <property type="entry name" value="PTX"/>
    <property type="match status" value="1"/>
</dbReference>
<dbReference type="SUPFAM" id="SSF82895">
    <property type="entry name" value="TSP-1 type 1 repeat"/>
    <property type="match status" value="1"/>
</dbReference>
<dbReference type="SMART" id="SM00209">
    <property type="entry name" value="TSP1"/>
    <property type="match status" value="1"/>
</dbReference>
<dbReference type="Gene3D" id="2.10.70.10">
    <property type="entry name" value="Complement Module, domain 1"/>
    <property type="match status" value="3"/>
</dbReference>
<dbReference type="SMART" id="SM01411">
    <property type="entry name" value="Ephrin_rec_like"/>
    <property type="match status" value="2"/>
</dbReference>
<dbReference type="Gene3D" id="2.10.50.10">
    <property type="entry name" value="Tumor Necrosis Factor Receptor, subunit A, domain 2"/>
    <property type="match status" value="2"/>
</dbReference>
<evidence type="ECO:0000256" key="5">
    <source>
        <dbReference type="ARBA" id="ARBA00023180"/>
    </source>
</evidence>
<keyword evidence="13" id="KW-1185">Reference proteome</keyword>
<feature type="disulfide bond" evidence="6">
    <location>
        <begin position="733"/>
        <end position="742"/>
    </location>
</feature>
<dbReference type="InterPro" id="IPR035976">
    <property type="entry name" value="Sushi/SCR/CCP_sf"/>
</dbReference>
<keyword evidence="5" id="KW-0325">Glycoprotein</keyword>
<evidence type="ECO:0000259" key="11">
    <source>
        <dbReference type="PROSITE" id="PS50825"/>
    </source>
</evidence>
<feature type="compositionally biased region" description="Basic and acidic residues" evidence="8">
    <location>
        <begin position="1197"/>
        <end position="1211"/>
    </location>
</feature>
<dbReference type="SUPFAM" id="SSF57184">
    <property type="entry name" value="Growth factor receptor domain"/>
    <property type="match status" value="1"/>
</dbReference>
<dbReference type="SMART" id="SM00179">
    <property type="entry name" value="EGF_CA"/>
    <property type="match status" value="2"/>
</dbReference>
<reference evidence="13" key="1">
    <citation type="journal article" date="2020" name="Nat. Ecol. Evol.">
        <title>Deeply conserved synteny resolves early events in vertebrate evolution.</title>
        <authorList>
            <person name="Simakov O."/>
            <person name="Marletaz F."/>
            <person name="Yue J.X."/>
            <person name="O'Connell B."/>
            <person name="Jenkins J."/>
            <person name="Brandt A."/>
            <person name="Calef R."/>
            <person name="Tung C.H."/>
            <person name="Huang T.K."/>
            <person name="Schmutz J."/>
            <person name="Satoh N."/>
            <person name="Yu J.K."/>
            <person name="Putnam N.H."/>
            <person name="Green R.E."/>
            <person name="Rokhsar D.S."/>
        </authorList>
    </citation>
    <scope>NUCLEOTIDE SEQUENCE [LARGE SCALE GENOMIC DNA]</scope>
    <source>
        <strain evidence="13">S238N-H82</strain>
    </source>
</reference>
<keyword evidence="4 6" id="KW-1015">Disulfide bond</keyword>
<feature type="transmembrane region" description="Helical" evidence="9">
    <location>
        <begin position="1155"/>
        <end position="1178"/>
    </location>
</feature>
<reference evidence="14" key="2">
    <citation type="submission" date="2025-08" db="UniProtKB">
        <authorList>
            <consortium name="RefSeq"/>
        </authorList>
    </citation>
    <scope>IDENTIFICATION</scope>
    <source>
        <strain evidence="14">S238N-H82</strain>
        <tissue evidence="14">Testes</tissue>
    </source>
</reference>
<dbReference type="SUPFAM" id="SSF57196">
    <property type="entry name" value="EGF/Laminin"/>
    <property type="match status" value="2"/>
</dbReference>
<dbReference type="FunFam" id="2.10.25.10:FF:000472">
    <property type="entry name" value="Uncharacterized protein, isoform A"/>
    <property type="match status" value="1"/>
</dbReference>
<dbReference type="KEGG" id="bfo:118415653"/>
<dbReference type="PANTHER" id="PTHR46343">
    <property type="entry name" value="HYR DOMAIN-CONTAINING PROTEIN"/>
    <property type="match status" value="1"/>
</dbReference>
<keyword evidence="9" id="KW-1133">Transmembrane helix</keyword>
<dbReference type="AlphaFoldDB" id="A0A9J7L5E5"/>
<dbReference type="InterPro" id="IPR013320">
    <property type="entry name" value="ConA-like_dom_sf"/>
</dbReference>
<dbReference type="Gene3D" id="2.10.25.10">
    <property type="entry name" value="Laminin"/>
    <property type="match status" value="2"/>
</dbReference>
<dbReference type="InterPro" id="IPR036383">
    <property type="entry name" value="TSP1_rpt_sf"/>
</dbReference>
<dbReference type="GeneID" id="118415653"/>
<dbReference type="InterPro" id="IPR009030">
    <property type="entry name" value="Growth_fac_rcpt_cys_sf"/>
</dbReference>
<keyword evidence="9" id="KW-0812">Transmembrane</keyword>
<gene>
    <name evidence="14" type="primary">LOC118415653</name>
</gene>
<dbReference type="Gene3D" id="2.60.120.200">
    <property type="match status" value="1"/>
</dbReference>